<dbReference type="InterPro" id="IPR011009">
    <property type="entry name" value="Kinase-like_dom_sf"/>
</dbReference>
<dbReference type="SUPFAM" id="SSF56112">
    <property type="entry name" value="Protein kinase-like (PK-like)"/>
    <property type="match status" value="1"/>
</dbReference>
<proteinExistence type="predicted"/>
<evidence type="ECO:0000313" key="2">
    <source>
        <dbReference type="EMBL" id="KGJ04869.1"/>
    </source>
</evidence>
<name>A0A099F371_9RHOB</name>
<protein>
    <recommendedName>
        <fullName evidence="1">Aminoglycoside phosphotransferase domain-containing protein</fullName>
    </recommendedName>
</protein>
<reference evidence="2 3" key="1">
    <citation type="submission" date="2014-09" db="EMBL/GenBank/DDBJ databases">
        <authorList>
            <person name="McGinnis J.M."/>
            <person name="Wolfgang W.J."/>
        </authorList>
    </citation>
    <scope>NUCLEOTIDE SEQUENCE [LARGE SCALE GENOMIC DNA]</scope>
    <source>
        <strain evidence="2 3">HAMBI 3106</strain>
    </source>
</reference>
<dbReference type="InterPro" id="IPR002575">
    <property type="entry name" value="Aminoglycoside_PTrfase"/>
</dbReference>
<gene>
    <name evidence="2" type="ORF">IC63_11645</name>
</gene>
<reference evidence="2 3" key="2">
    <citation type="submission" date="2014-10" db="EMBL/GenBank/DDBJ databases">
        <title>Paracoccus sanguinis sp. nov., isolated from clinical specimens of New York State patients.</title>
        <authorList>
            <person name="Mingle L.A."/>
            <person name="Cole J.A."/>
            <person name="Lapierre P."/>
            <person name="Musser K.A."/>
        </authorList>
    </citation>
    <scope>NUCLEOTIDE SEQUENCE [LARGE SCALE GENOMIC DNA]</scope>
    <source>
        <strain evidence="2 3">HAMBI 3106</strain>
    </source>
</reference>
<organism evidence="2 3">
    <name type="scientific">Paracoccus sphaerophysae</name>
    <dbReference type="NCBI Taxonomy" id="690417"/>
    <lineage>
        <taxon>Bacteria</taxon>
        <taxon>Pseudomonadati</taxon>
        <taxon>Pseudomonadota</taxon>
        <taxon>Alphaproteobacteria</taxon>
        <taxon>Rhodobacterales</taxon>
        <taxon>Paracoccaceae</taxon>
        <taxon>Paracoccus</taxon>
    </lineage>
</organism>
<keyword evidence="3" id="KW-1185">Reference proteome</keyword>
<accession>A0A099F371</accession>
<evidence type="ECO:0000259" key="1">
    <source>
        <dbReference type="Pfam" id="PF01636"/>
    </source>
</evidence>
<dbReference type="RefSeq" id="WP_036720413.1">
    <property type="nucleotide sequence ID" value="NZ_JRKS01000039.1"/>
</dbReference>
<dbReference type="EMBL" id="JRKS01000039">
    <property type="protein sequence ID" value="KGJ04869.1"/>
    <property type="molecule type" value="Genomic_DNA"/>
</dbReference>
<dbReference type="Gene3D" id="3.90.1200.10">
    <property type="match status" value="1"/>
</dbReference>
<dbReference type="Proteomes" id="UP000029917">
    <property type="component" value="Unassembled WGS sequence"/>
</dbReference>
<dbReference type="AlphaFoldDB" id="A0A099F371"/>
<dbReference type="STRING" id="690417.IC63_11645"/>
<dbReference type="OrthoDB" id="7831839at2"/>
<feature type="domain" description="Aminoglycoside phosphotransferase" evidence="1">
    <location>
        <begin position="21"/>
        <end position="233"/>
    </location>
</feature>
<evidence type="ECO:0000313" key="3">
    <source>
        <dbReference type="Proteomes" id="UP000029917"/>
    </source>
</evidence>
<sequence length="308" mass="34038">MANTFSAIRDARIPDLAIGTVLRGGRRQKVVEVVYRGQPGFLKIFAGREAAGRFSSSVDSHRIAADLLGAGRNRSVELLSVFPAHYAFVSAAASGTPMRQFLLASSRPERARLVHRSGEWLQALTRNREPIPLQAWKLCAWLDDLAAMPEYHRQVERGLLRRAMDQVVTLARALHGSTVEGSFSHGDFHPENLFVDRGPAGLVVTAIDLETPETIPVVGDIAKMLTWLEVDDDHGTSDEGGISGCYRWPMLAAMGVLPDSDRRALHFRIGVSLTQMYLTRGSRTPRNRRNIERALGAWLASDHPRLDG</sequence>
<comment type="caution">
    <text evidence="2">The sequence shown here is derived from an EMBL/GenBank/DDBJ whole genome shotgun (WGS) entry which is preliminary data.</text>
</comment>
<dbReference type="Pfam" id="PF01636">
    <property type="entry name" value="APH"/>
    <property type="match status" value="1"/>
</dbReference>